<name>A0A5C6DYM5_9BACT</name>
<dbReference type="EMBL" id="SJPY01000005">
    <property type="protein sequence ID" value="TWU40156.1"/>
    <property type="molecule type" value="Genomic_DNA"/>
</dbReference>
<sequence>MIALKNKKPNRSRRRQRRARPRLRFTPYAWAKLLCLRDAGPSEVGGFGISDAKKSNGNLRLKLQKPARSPLATLLRLPSTPMGKHPQAATANRVFAKRPRPKSERFTRSHRKRMSIWQAS</sequence>
<protein>
    <submittedName>
        <fullName evidence="2">Uncharacterized protein</fullName>
    </submittedName>
</protein>
<feature type="region of interest" description="Disordered" evidence="1">
    <location>
        <begin position="1"/>
        <end position="22"/>
    </location>
</feature>
<reference evidence="2 3" key="1">
    <citation type="submission" date="2019-02" db="EMBL/GenBank/DDBJ databases">
        <title>Deep-cultivation of Planctomycetes and their phenomic and genomic characterization uncovers novel biology.</title>
        <authorList>
            <person name="Wiegand S."/>
            <person name="Jogler M."/>
            <person name="Boedeker C."/>
            <person name="Pinto D."/>
            <person name="Vollmers J."/>
            <person name="Rivas-Marin E."/>
            <person name="Kohn T."/>
            <person name="Peeters S.H."/>
            <person name="Heuer A."/>
            <person name="Rast P."/>
            <person name="Oberbeckmann S."/>
            <person name="Bunk B."/>
            <person name="Jeske O."/>
            <person name="Meyerdierks A."/>
            <person name="Storesund J.E."/>
            <person name="Kallscheuer N."/>
            <person name="Luecker S."/>
            <person name="Lage O.M."/>
            <person name="Pohl T."/>
            <person name="Merkel B.J."/>
            <person name="Hornburger P."/>
            <person name="Mueller R.-W."/>
            <person name="Bruemmer F."/>
            <person name="Labrenz M."/>
            <person name="Spormann A.M."/>
            <person name="Op Den Camp H."/>
            <person name="Overmann J."/>
            <person name="Amann R."/>
            <person name="Jetten M.S.M."/>
            <person name="Mascher T."/>
            <person name="Medema M.H."/>
            <person name="Devos D.P."/>
            <person name="Kaster A.-K."/>
            <person name="Ovreas L."/>
            <person name="Rohde M."/>
            <person name="Galperin M.Y."/>
            <person name="Jogler C."/>
        </authorList>
    </citation>
    <scope>NUCLEOTIDE SEQUENCE [LARGE SCALE GENOMIC DNA]</scope>
    <source>
        <strain evidence="2 3">Q31b</strain>
    </source>
</reference>
<evidence type="ECO:0000313" key="2">
    <source>
        <dbReference type="EMBL" id="TWU40156.1"/>
    </source>
</evidence>
<evidence type="ECO:0000256" key="1">
    <source>
        <dbReference type="SAM" id="MobiDB-lite"/>
    </source>
</evidence>
<gene>
    <name evidence="2" type="ORF">Q31b_35010</name>
</gene>
<dbReference type="RefSeq" id="WP_146600764.1">
    <property type="nucleotide sequence ID" value="NZ_SJPY01000005.1"/>
</dbReference>
<proteinExistence type="predicted"/>
<dbReference type="AlphaFoldDB" id="A0A5C6DYM5"/>
<keyword evidence="3" id="KW-1185">Reference proteome</keyword>
<organism evidence="2 3">
    <name type="scientific">Novipirellula aureliae</name>
    <dbReference type="NCBI Taxonomy" id="2527966"/>
    <lineage>
        <taxon>Bacteria</taxon>
        <taxon>Pseudomonadati</taxon>
        <taxon>Planctomycetota</taxon>
        <taxon>Planctomycetia</taxon>
        <taxon>Pirellulales</taxon>
        <taxon>Pirellulaceae</taxon>
        <taxon>Novipirellula</taxon>
    </lineage>
</organism>
<feature type="region of interest" description="Disordered" evidence="1">
    <location>
        <begin position="97"/>
        <end position="120"/>
    </location>
</feature>
<comment type="caution">
    <text evidence="2">The sequence shown here is derived from an EMBL/GenBank/DDBJ whole genome shotgun (WGS) entry which is preliminary data.</text>
</comment>
<dbReference type="Proteomes" id="UP000315471">
    <property type="component" value="Unassembled WGS sequence"/>
</dbReference>
<evidence type="ECO:0000313" key="3">
    <source>
        <dbReference type="Proteomes" id="UP000315471"/>
    </source>
</evidence>
<accession>A0A5C6DYM5</accession>